<proteinExistence type="predicted"/>
<organism evidence="2 3">
    <name type="scientific">Bursaphelenchus okinawaensis</name>
    <dbReference type="NCBI Taxonomy" id="465554"/>
    <lineage>
        <taxon>Eukaryota</taxon>
        <taxon>Metazoa</taxon>
        <taxon>Ecdysozoa</taxon>
        <taxon>Nematoda</taxon>
        <taxon>Chromadorea</taxon>
        <taxon>Rhabditida</taxon>
        <taxon>Tylenchina</taxon>
        <taxon>Tylenchomorpha</taxon>
        <taxon>Aphelenchoidea</taxon>
        <taxon>Aphelenchoididae</taxon>
        <taxon>Bursaphelenchus</taxon>
    </lineage>
</organism>
<dbReference type="EMBL" id="CAJFDH010000001">
    <property type="protein sequence ID" value="CAD5206918.1"/>
    <property type="molecule type" value="Genomic_DNA"/>
</dbReference>
<evidence type="ECO:0000256" key="1">
    <source>
        <dbReference type="SAM" id="SignalP"/>
    </source>
</evidence>
<keyword evidence="1" id="KW-0732">Signal</keyword>
<evidence type="ECO:0000313" key="2">
    <source>
        <dbReference type="EMBL" id="CAD5206918.1"/>
    </source>
</evidence>
<comment type="caution">
    <text evidence="2">The sequence shown here is derived from an EMBL/GenBank/DDBJ whole genome shotgun (WGS) entry which is preliminary data.</text>
</comment>
<evidence type="ECO:0000313" key="3">
    <source>
        <dbReference type="Proteomes" id="UP000614601"/>
    </source>
</evidence>
<sequence length="762" mass="87554">MWSLLLITVLSNVELLTARKNYLAWCDTIECLLLFKPPSSVIPGKPSKKFIYVPSKELIVRWGNGSVDKLLEERYKQAASNHMYNESFSTFFNEFTFSYTYIAELGRFQDIIIPAASVNRPVAQSINFLTDEHVYTIYSFEWISNRVMRCMDKYGYPTKPIHLSMSCMTLHNMEMSDNVVEEYYSGPVTWNRIRFNETTYLLRYLLTNSDISAASVSDGLLKPSMKDYVTCRHLDTVESSLESKCYSVYGVFSYSRVCCCYHKDCHNMQPDKEDLRTYTICPYGEYNSEDITPTVKGYGLEGFARNIVGLVCKSGECAQHTATEFPKINNFYGNIMNKVEPLCKRLSFINNEFKVYFCMSFVDIVKNRTVVLEQYNNIYLNERIFRFIIQDGKDMDPQLAGKKFDINIYNGYVMDSIRSECNATEIVYDDEEIGVNKIRTWIGFRCEWKNCDALFDGLSAVRASVIILYKPYCFFLNNEEGYMKRVGGIGLDTEVLKGHMILGENVETGFCVMRYMSPDSYLQDPVYGYELRKATNQDYDLNIICPNFGLKSHETCIVNDEFYTLCCLPYFMVHNKTEYKEQVIQSFMKSVSKWAVSTSASGIANIVKEPGLCEVDVNREQSSDVCPLKPGCFIEYLFSTQKNMKNSGCTQTGVTATQKMEGIHKDHIHLSTICDLHFKNDNYVYRDQCIVVNNGIETLDKGPVIWGPDTVVQGWLRSTKMLCCCSDFASCSDTLFTGVIYYKYYLDENQEDWDLNTGGVVL</sequence>
<dbReference type="Proteomes" id="UP000783686">
    <property type="component" value="Unassembled WGS sequence"/>
</dbReference>
<gene>
    <name evidence="2" type="ORF">BOKJ2_LOCUS1602</name>
</gene>
<reference evidence="2" key="1">
    <citation type="submission" date="2020-09" db="EMBL/GenBank/DDBJ databases">
        <authorList>
            <person name="Kikuchi T."/>
        </authorList>
    </citation>
    <scope>NUCLEOTIDE SEQUENCE</scope>
    <source>
        <strain evidence="2">SH1</strain>
    </source>
</reference>
<protein>
    <submittedName>
        <fullName evidence="2">Uncharacterized protein</fullName>
    </submittedName>
</protein>
<accession>A0A811JUH2</accession>
<feature type="signal peptide" evidence="1">
    <location>
        <begin position="1"/>
        <end position="18"/>
    </location>
</feature>
<feature type="chain" id="PRO_5035681407" evidence="1">
    <location>
        <begin position="19"/>
        <end position="762"/>
    </location>
</feature>
<dbReference type="EMBL" id="CAJFCW020000001">
    <property type="protein sequence ID" value="CAG9083647.1"/>
    <property type="molecule type" value="Genomic_DNA"/>
</dbReference>
<name>A0A811JUH2_9BILA</name>
<dbReference type="Proteomes" id="UP000614601">
    <property type="component" value="Unassembled WGS sequence"/>
</dbReference>
<keyword evidence="3" id="KW-1185">Reference proteome</keyword>
<dbReference type="AlphaFoldDB" id="A0A811JUH2"/>